<dbReference type="InterPro" id="IPR010104">
    <property type="entry name" value="TonB_rcpt_bac"/>
</dbReference>
<dbReference type="InterPro" id="IPR000531">
    <property type="entry name" value="Beta-barrel_TonB"/>
</dbReference>
<feature type="compositionally biased region" description="Low complexity" evidence="10">
    <location>
        <begin position="37"/>
        <end position="48"/>
    </location>
</feature>
<dbReference type="InterPro" id="IPR037066">
    <property type="entry name" value="Plug_dom_sf"/>
</dbReference>
<keyword evidence="14" id="KW-0675">Receptor</keyword>
<comment type="caution">
    <text evidence="14">The sequence shown here is derived from an EMBL/GenBank/DDBJ whole genome shotgun (WGS) entry which is preliminary data.</text>
</comment>
<dbReference type="Gene3D" id="2.40.170.20">
    <property type="entry name" value="TonB-dependent receptor, beta-barrel domain"/>
    <property type="match status" value="1"/>
</dbReference>
<keyword evidence="2 8" id="KW-0813">Transport</keyword>
<feature type="compositionally biased region" description="Polar residues" evidence="10">
    <location>
        <begin position="27"/>
        <end position="36"/>
    </location>
</feature>
<evidence type="ECO:0000256" key="7">
    <source>
        <dbReference type="ARBA" id="ARBA00023237"/>
    </source>
</evidence>
<keyword evidence="15" id="KW-1185">Reference proteome</keyword>
<dbReference type="NCBIfam" id="TIGR01782">
    <property type="entry name" value="TonB-Xanth-Caul"/>
    <property type="match status" value="1"/>
</dbReference>
<dbReference type="Pfam" id="PF00593">
    <property type="entry name" value="TonB_dep_Rec_b-barrel"/>
    <property type="match status" value="1"/>
</dbReference>
<keyword evidence="3 8" id="KW-1134">Transmembrane beta strand</keyword>
<keyword evidence="5 9" id="KW-0798">TonB box</keyword>
<dbReference type="AlphaFoldDB" id="A0A369ULR6"/>
<protein>
    <submittedName>
        <fullName evidence="14">TonB-dependent receptor</fullName>
    </submittedName>
</protein>
<dbReference type="Proteomes" id="UP000253782">
    <property type="component" value="Unassembled WGS sequence"/>
</dbReference>
<keyword evidence="6 8" id="KW-0472">Membrane</keyword>
<evidence type="ECO:0000256" key="1">
    <source>
        <dbReference type="ARBA" id="ARBA00004571"/>
    </source>
</evidence>
<evidence type="ECO:0000256" key="5">
    <source>
        <dbReference type="ARBA" id="ARBA00023077"/>
    </source>
</evidence>
<feature type="chain" id="PRO_5016927851" evidence="11">
    <location>
        <begin position="25"/>
        <end position="919"/>
    </location>
</feature>
<dbReference type="InterPro" id="IPR039426">
    <property type="entry name" value="TonB-dep_rcpt-like"/>
</dbReference>
<feature type="domain" description="TonB-dependent receptor-like beta-barrel" evidence="12">
    <location>
        <begin position="436"/>
        <end position="886"/>
    </location>
</feature>
<evidence type="ECO:0000256" key="9">
    <source>
        <dbReference type="RuleBase" id="RU003357"/>
    </source>
</evidence>
<evidence type="ECO:0000256" key="8">
    <source>
        <dbReference type="PROSITE-ProRule" id="PRU01360"/>
    </source>
</evidence>
<evidence type="ECO:0000256" key="11">
    <source>
        <dbReference type="SAM" id="SignalP"/>
    </source>
</evidence>
<evidence type="ECO:0000256" key="10">
    <source>
        <dbReference type="SAM" id="MobiDB-lite"/>
    </source>
</evidence>
<dbReference type="SUPFAM" id="SSF56935">
    <property type="entry name" value="Porins"/>
    <property type="match status" value="1"/>
</dbReference>
<dbReference type="PANTHER" id="PTHR40980:SF3">
    <property type="entry name" value="TONB-DEPENDENT RECEPTOR-LIKE BETA-BARREL DOMAIN-CONTAINING PROTEIN"/>
    <property type="match status" value="1"/>
</dbReference>
<evidence type="ECO:0000256" key="4">
    <source>
        <dbReference type="ARBA" id="ARBA00022692"/>
    </source>
</evidence>
<feature type="domain" description="TonB-dependent receptor plug" evidence="13">
    <location>
        <begin position="77"/>
        <end position="187"/>
    </location>
</feature>
<evidence type="ECO:0000256" key="3">
    <source>
        <dbReference type="ARBA" id="ARBA00022452"/>
    </source>
</evidence>
<accession>A0A369ULR6</accession>
<dbReference type="CDD" id="cd01347">
    <property type="entry name" value="ligand_gated_channel"/>
    <property type="match status" value="1"/>
</dbReference>
<comment type="subcellular location">
    <subcellularLocation>
        <location evidence="1 8">Cell outer membrane</location>
        <topology evidence="1 8">Multi-pass membrane protein</topology>
    </subcellularLocation>
</comment>
<keyword evidence="7 8" id="KW-0998">Cell outer membrane</keyword>
<dbReference type="Gene3D" id="2.170.130.10">
    <property type="entry name" value="TonB-dependent receptor, plug domain"/>
    <property type="match status" value="1"/>
</dbReference>
<dbReference type="InterPro" id="IPR036942">
    <property type="entry name" value="Beta-barrel_TonB_sf"/>
</dbReference>
<sequence>MSFHRTLLAASIVAGLCMSATAFAQDSAQNSTTQGSAQTTGKAKTAAQKAEEARATQLQGITVTGIRASLEKSLDTKRNADAVIEAVTAEDIGKFPNTNVAEAMTMIPGVTIDRQFGQGDRVSIDGTDPSLNLTFLNGQPISQTPWQYGAQPNRGFDFTMLAPELVGRLEIYKSPEARLTEGSLGGTILLHTLQPLDLKANTLRGSFGVTYNDQAKKNRPAASLLYSWKNSDNTFGIITSAQHFEEKIDRQGFEIFSYSPVSKWASSPAVAAGIANGSLNPNAKVPDEVNSAFFQQDRKRDTVTLGMQFRPTDHWDIDFNSLYVRENFNNWNQSLYPFTGATPGNITSFNQGANGVITGGHVCGKTDSPTCPDIAQNTFDSNVRKSVVKTTAFDLKSTYRGDGWSIGGAAGYSKADNKDMAQAVMEPVYGGGYTWNIRNGFTFDSPQAARNPANWHIGDTPGLGGWPGNYGVFNAQAKDIYGQLDFTKDFDSIVNQLLVGVRYNRHEESMEQHVYGGNSPISLANLGTDGLTNILGSFSGALDGSANHVQPDSGKEWAWVRSTNSGKNDPGSFLNGTWKLIEKTTALYAQADFASGAWHGNFGARYVHTVTDGSGYNYSGVPIYPPPAGWWQTASVTHNDVLPSLNVAYDVRDDLLLRFAAAKVVARAPYNMQVNNLFLNDTVLTGSGGNAKLNPYKSNNFSLAAEWYFAPQSVLAVTGFYKKISNYVFVDSAVEQHYNSAKDNDPATFSKQVAQGLCTADGFCGYSVSRPRDTGKGKVKGVSLSYQQPFADTGFGVTASYTYADATLDSGGALPYSSKNSYSLSPYYEKGPFSARINYNWRSSYLAGGYIAGAPPSTTGSYGEVGASLGYKLNDHILFTLDGMNLTNEKYVQYLQTKDLPVSNYSTGRRYMATVHVNL</sequence>
<evidence type="ECO:0000259" key="13">
    <source>
        <dbReference type="Pfam" id="PF07715"/>
    </source>
</evidence>
<dbReference type="PROSITE" id="PS52016">
    <property type="entry name" value="TONB_DEPENDENT_REC_3"/>
    <property type="match status" value="1"/>
</dbReference>
<dbReference type="GO" id="GO:0009279">
    <property type="term" value="C:cell outer membrane"/>
    <property type="evidence" value="ECO:0007669"/>
    <property type="project" value="UniProtKB-SubCell"/>
</dbReference>
<dbReference type="EMBL" id="QQAH01000015">
    <property type="protein sequence ID" value="RDD80658.1"/>
    <property type="molecule type" value="Genomic_DNA"/>
</dbReference>
<dbReference type="InterPro" id="IPR012910">
    <property type="entry name" value="Plug_dom"/>
</dbReference>
<comment type="similarity">
    <text evidence="8 9">Belongs to the TonB-dependent receptor family.</text>
</comment>
<keyword evidence="11" id="KW-0732">Signal</keyword>
<dbReference type="PANTHER" id="PTHR40980">
    <property type="entry name" value="PLUG DOMAIN-CONTAINING PROTEIN"/>
    <property type="match status" value="1"/>
</dbReference>
<evidence type="ECO:0000256" key="2">
    <source>
        <dbReference type="ARBA" id="ARBA00022448"/>
    </source>
</evidence>
<reference evidence="14 15" key="1">
    <citation type="submission" date="2018-07" db="EMBL/GenBank/DDBJ databases">
        <title>Dyella tabacisoli L4-6T, whole genome shotgun sequence.</title>
        <authorList>
            <person name="Zhou X.-K."/>
            <person name="Li W.-J."/>
            <person name="Duan Y.-Q."/>
        </authorList>
    </citation>
    <scope>NUCLEOTIDE SEQUENCE [LARGE SCALE GENOMIC DNA]</scope>
    <source>
        <strain evidence="14 15">L4-6</strain>
    </source>
</reference>
<dbReference type="Pfam" id="PF07715">
    <property type="entry name" value="Plug"/>
    <property type="match status" value="1"/>
</dbReference>
<evidence type="ECO:0000259" key="12">
    <source>
        <dbReference type="Pfam" id="PF00593"/>
    </source>
</evidence>
<feature type="region of interest" description="Disordered" evidence="10">
    <location>
        <begin position="27"/>
        <end position="51"/>
    </location>
</feature>
<evidence type="ECO:0000313" key="15">
    <source>
        <dbReference type="Proteomes" id="UP000253782"/>
    </source>
</evidence>
<dbReference type="OrthoDB" id="8727862at2"/>
<name>A0A369ULR6_9GAMM</name>
<feature type="signal peptide" evidence="11">
    <location>
        <begin position="1"/>
        <end position="24"/>
    </location>
</feature>
<evidence type="ECO:0000256" key="6">
    <source>
        <dbReference type="ARBA" id="ARBA00023136"/>
    </source>
</evidence>
<dbReference type="RefSeq" id="WP_114846566.1">
    <property type="nucleotide sequence ID" value="NZ_JBHSPE010000002.1"/>
</dbReference>
<gene>
    <name evidence="14" type="ORF">DVJ77_15575</name>
</gene>
<organism evidence="14 15">
    <name type="scientific">Dyella tabacisoli</name>
    <dbReference type="NCBI Taxonomy" id="2282381"/>
    <lineage>
        <taxon>Bacteria</taxon>
        <taxon>Pseudomonadati</taxon>
        <taxon>Pseudomonadota</taxon>
        <taxon>Gammaproteobacteria</taxon>
        <taxon>Lysobacterales</taxon>
        <taxon>Rhodanobacteraceae</taxon>
        <taxon>Dyella</taxon>
    </lineage>
</organism>
<keyword evidence="4 8" id="KW-0812">Transmembrane</keyword>
<proteinExistence type="inferred from homology"/>
<evidence type="ECO:0000313" key="14">
    <source>
        <dbReference type="EMBL" id="RDD80658.1"/>
    </source>
</evidence>